<keyword evidence="3" id="KW-1185">Reference proteome</keyword>
<name>A0AAE0C118_9CHLO</name>
<dbReference type="AlphaFoldDB" id="A0AAE0C118"/>
<reference evidence="2 3" key="1">
    <citation type="journal article" date="2015" name="Genome Biol. Evol.">
        <title>Comparative Genomics of a Bacterivorous Green Alga Reveals Evolutionary Causalities and Consequences of Phago-Mixotrophic Mode of Nutrition.</title>
        <authorList>
            <person name="Burns J.A."/>
            <person name="Paasch A."/>
            <person name="Narechania A."/>
            <person name="Kim E."/>
        </authorList>
    </citation>
    <scope>NUCLEOTIDE SEQUENCE [LARGE SCALE GENOMIC DNA]</scope>
    <source>
        <strain evidence="2 3">PLY_AMNH</strain>
    </source>
</reference>
<comment type="caution">
    <text evidence="2">The sequence shown here is derived from an EMBL/GenBank/DDBJ whole genome shotgun (WGS) entry which is preliminary data.</text>
</comment>
<feature type="compositionally biased region" description="Basic and acidic residues" evidence="1">
    <location>
        <begin position="28"/>
        <end position="50"/>
    </location>
</feature>
<protein>
    <submittedName>
        <fullName evidence="2">Uncharacterized protein</fullName>
    </submittedName>
</protein>
<sequence length="142" mass="16560">MEEERTGAGINLQRELEDTMRAVEEMIREGTEEERAAEKGEGEPAEERSQTEGGEEETMHKEIKVDPQQETEEILKDLEEEAAKGDRLRRRQSQELERSRIKTAENTNPYKLMAHLQGDEPMRWTEETNRDRGTEETLYHTA</sequence>
<gene>
    <name evidence="2" type="ORF">CYMTET_43996</name>
</gene>
<organism evidence="2 3">
    <name type="scientific">Cymbomonas tetramitiformis</name>
    <dbReference type="NCBI Taxonomy" id="36881"/>
    <lineage>
        <taxon>Eukaryota</taxon>
        <taxon>Viridiplantae</taxon>
        <taxon>Chlorophyta</taxon>
        <taxon>Pyramimonadophyceae</taxon>
        <taxon>Pyramimonadales</taxon>
        <taxon>Pyramimonadaceae</taxon>
        <taxon>Cymbomonas</taxon>
    </lineage>
</organism>
<dbReference type="Proteomes" id="UP001190700">
    <property type="component" value="Unassembled WGS sequence"/>
</dbReference>
<feature type="compositionally biased region" description="Basic and acidic residues" evidence="1">
    <location>
        <begin position="57"/>
        <end position="103"/>
    </location>
</feature>
<evidence type="ECO:0000256" key="1">
    <source>
        <dbReference type="SAM" id="MobiDB-lite"/>
    </source>
</evidence>
<evidence type="ECO:0000313" key="2">
    <source>
        <dbReference type="EMBL" id="KAK3246466.1"/>
    </source>
</evidence>
<proteinExistence type="predicted"/>
<dbReference type="EMBL" id="LGRX02029780">
    <property type="protein sequence ID" value="KAK3246466.1"/>
    <property type="molecule type" value="Genomic_DNA"/>
</dbReference>
<accession>A0AAE0C118</accession>
<evidence type="ECO:0000313" key="3">
    <source>
        <dbReference type="Proteomes" id="UP001190700"/>
    </source>
</evidence>
<feature type="region of interest" description="Disordered" evidence="1">
    <location>
        <begin position="28"/>
        <end position="142"/>
    </location>
</feature>
<feature type="compositionally biased region" description="Basic and acidic residues" evidence="1">
    <location>
        <begin position="117"/>
        <end position="142"/>
    </location>
</feature>